<keyword evidence="11" id="KW-1185">Reference proteome</keyword>
<keyword evidence="6" id="KW-0788">Thiol protease</keyword>
<dbReference type="PROSITE" id="PS00973">
    <property type="entry name" value="USP_2"/>
    <property type="match status" value="1"/>
</dbReference>
<dbReference type="EC" id="3.4.19.12" evidence="2"/>
<dbReference type="Pfam" id="PF00443">
    <property type="entry name" value="UCH"/>
    <property type="match status" value="1"/>
</dbReference>
<feature type="region of interest" description="Disordered" evidence="8">
    <location>
        <begin position="1192"/>
        <end position="1231"/>
    </location>
</feature>
<gene>
    <name evidence="10" type="ORF">B0A50_08264</name>
</gene>
<comment type="caution">
    <text evidence="10">The sequence shown here is derived from an EMBL/GenBank/DDBJ whole genome shotgun (WGS) entry which is preliminary data.</text>
</comment>
<evidence type="ECO:0000259" key="9">
    <source>
        <dbReference type="PROSITE" id="PS50235"/>
    </source>
</evidence>
<feature type="region of interest" description="Disordered" evidence="8">
    <location>
        <begin position="764"/>
        <end position="801"/>
    </location>
</feature>
<dbReference type="Gene3D" id="3.90.70.10">
    <property type="entry name" value="Cysteine proteinases"/>
    <property type="match status" value="1"/>
</dbReference>
<dbReference type="PROSITE" id="PS00972">
    <property type="entry name" value="USP_1"/>
    <property type="match status" value="1"/>
</dbReference>
<evidence type="ECO:0000256" key="8">
    <source>
        <dbReference type="SAM" id="MobiDB-lite"/>
    </source>
</evidence>
<dbReference type="EMBL" id="NAJL01000076">
    <property type="protein sequence ID" value="TKA22382.1"/>
    <property type="molecule type" value="Genomic_DNA"/>
</dbReference>
<sequence length="1409" mass="158639">MSFQPSGPGKTAPKLAQDFLTFDPLRVGQSANVLADHPPPVGDGQQLAPARGSCQHEYSTKTRQSVQPPLDLRPDGTTMYKLATVCKKCRMHAEIKLDYTPATTPCPTSEYPLHHFQRLKSVDKIGESRIKYGWRCSAPQCQALLEITYRQARLADREKDLLINTEYLRRRYEAIVAQDPSREGIRQATPIEALSRLRKYTRDALDPRHDKRAFPANNKRFMEAFGISGQDCGALLERLGFKYADYEWTLPNPPVLEDRLQADGSSQREFLEDVEVELLAWMYKLSADTGAMNPAISDGWSSAARDVDRILAAQGYQRHVSLRRAGTNEQAAYFDSLGSLPDFSDNLVEFGYDRQSLCDPERQAYYFECLQVISESRGTEQLQMKVATLQSQDLVSRRDLSAAYRYFNISLSEANVVADARVLELFQAQQPDLGPAQADDARQALYRIGSSRQSQLLINASRQSVDTYDDALAWLGNGANKDMSDDNIIAIAGVKEAESQANDEIVQKAISTIARERKSNMLNDWLTTGRADGYTMDVNEALRYLNIEQSINEIEQTVLPILFESARNDRPGETTEKAIAAIQQYLANQGRAGLRSPETWPVGLTSHGNTCYLNSLLQYYFSIKPLRDIVLNYEQYRLDTLKYNEKQERVGQRKISMVEIKGGQRFAEDLLHLFQRMIKDPETAVKPEEDLVCRAFLEPKDYALLASATNEGDAAVNGLENAVDQSVADAPEGTDAATASAAANARLSSNASSTTLQGDEQDITMANGERPPTPPESPKGKPLDDQSAQDGRPPLPPRAPLRRFSTSAKEEALALAKHNATLQQDVTEVHDGIMFRLRSGMMPRSTDEFGEQEDPLRDMYAICMTERHVEKQVEGKAIPQTDSSITVNVPTEATDIYSALDEVFDLQPYGNRTDVEAYKSIRYLPPVLQISMPRIGFDRNRGGTFKSEEMIKLEDELYMDRYCDASHPEIAQRRRRCWIWRRQLQALKKEQKALSQTGIEQMDGPSAVSESAEYLKGVVESNSMLQEVGIDNIELDEDLPSTLASEAHEQSKRLDALKTEIESLQTLLDTQFQDLKNLKYRLAAVFIHRGTHGHGHYWLYIHDFTNDIWRSYNDERVEEVTKMEDIFEAKTWQQGTPTYAVYVQDDKKEQLVQPVCRAPEKPPTPEPEVWEQQAPDVQMKEGGWNQQVESTAQNLRQEGGEASWDEQREVAQGVSADAVQNRRSQDLPVEHHSPRLRKRGYESKQTPFVGFKTRYSEAPAHRGSGGYRDAAANSVGVLFTTAAQGGDPEEGEEEVQHVWLPLGKRVYTRDVPTLPLRPVTARITTMIRSTPQLASPEVLERVVCEVYPRYNRTDAGEDGEIVAFSKSDGLVRLDDVENGRGRKEVEGYECSWKRRDCCAEDAEDLEHGL</sequence>
<feature type="coiled-coil region" evidence="7">
    <location>
        <begin position="1047"/>
        <end position="1074"/>
    </location>
</feature>
<evidence type="ECO:0000313" key="10">
    <source>
        <dbReference type="EMBL" id="TKA22382.1"/>
    </source>
</evidence>
<feature type="domain" description="USP" evidence="9">
    <location>
        <begin position="602"/>
        <end position="1145"/>
    </location>
</feature>
<evidence type="ECO:0000256" key="7">
    <source>
        <dbReference type="SAM" id="Coils"/>
    </source>
</evidence>
<evidence type="ECO:0000256" key="2">
    <source>
        <dbReference type="ARBA" id="ARBA00012759"/>
    </source>
</evidence>
<proteinExistence type="predicted"/>
<keyword evidence="3" id="KW-0645">Protease</keyword>
<dbReference type="PANTHER" id="PTHR43982">
    <property type="entry name" value="UBIQUITIN CARBOXYL-TERMINAL HYDROLASE"/>
    <property type="match status" value="1"/>
</dbReference>
<dbReference type="GO" id="GO:0016579">
    <property type="term" value="P:protein deubiquitination"/>
    <property type="evidence" value="ECO:0007669"/>
    <property type="project" value="InterPro"/>
</dbReference>
<keyword evidence="7" id="KW-0175">Coiled coil</keyword>
<dbReference type="Proteomes" id="UP000308549">
    <property type="component" value="Unassembled WGS sequence"/>
</dbReference>
<dbReference type="InterPro" id="IPR028889">
    <property type="entry name" value="USP"/>
</dbReference>
<dbReference type="PANTHER" id="PTHR43982:SF6">
    <property type="entry name" value="UBIQUITIN CARBOXYL-TERMINAL HYDROLASE 2-RELATED"/>
    <property type="match status" value="1"/>
</dbReference>
<keyword evidence="4" id="KW-0833">Ubl conjugation pathway</keyword>
<dbReference type="InterPro" id="IPR038765">
    <property type="entry name" value="Papain-like_cys_pep_sf"/>
</dbReference>
<accession>A0A4U0TKY8</accession>
<organism evidence="10 11">
    <name type="scientific">Salinomyces thailandicus</name>
    <dbReference type="NCBI Taxonomy" id="706561"/>
    <lineage>
        <taxon>Eukaryota</taxon>
        <taxon>Fungi</taxon>
        <taxon>Dikarya</taxon>
        <taxon>Ascomycota</taxon>
        <taxon>Pezizomycotina</taxon>
        <taxon>Dothideomycetes</taxon>
        <taxon>Dothideomycetidae</taxon>
        <taxon>Mycosphaerellales</taxon>
        <taxon>Teratosphaeriaceae</taxon>
        <taxon>Salinomyces</taxon>
    </lineage>
</organism>
<evidence type="ECO:0000256" key="6">
    <source>
        <dbReference type="ARBA" id="ARBA00022807"/>
    </source>
</evidence>
<evidence type="ECO:0000256" key="1">
    <source>
        <dbReference type="ARBA" id="ARBA00000707"/>
    </source>
</evidence>
<dbReference type="InterPro" id="IPR025305">
    <property type="entry name" value="UCH_repeat_domain"/>
</dbReference>
<evidence type="ECO:0000313" key="11">
    <source>
        <dbReference type="Proteomes" id="UP000308549"/>
    </source>
</evidence>
<dbReference type="GO" id="GO:0070628">
    <property type="term" value="F:proteasome binding"/>
    <property type="evidence" value="ECO:0007669"/>
    <property type="project" value="TreeGrafter"/>
</dbReference>
<evidence type="ECO:0000256" key="4">
    <source>
        <dbReference type="ARBA" id="ARBA00022786"/>
    </source>
</evidence>
<dbReference type="GO" id="GO:0004843">
    <property type="term" value="F:cysteine-type deubiquitinase activity"/>
    <property type="evidence" value="ECO:0007669"/>
    <property type="project" value="UniProtKB-EC"/>
</dbReference>
<dbReference type="OrthoDB" id="2420415at2759"/>
<evidence type="ECO:0000256" key="3">
    <source>
        <dbReference type="ARBA" id="ARBA00022670"/>
    </source>
</evidence>
<dbReference type="InterPro" id="IPR018200">
    <property type="entry name" value="USP_CS"/>
</dbReference>
<dbReference type="GO" id="GO:0043161">
    <property type="term" value="P:proteasome-mediated ubiquitin-dependent protein catabolic process"/>
    <property type="evidence" value="ECO:0007669"/>
    <property type="project" value="InterPro"/>
</dbReference>
<protein>
    <recommendedName>
        <fullName evidence="2">ubiquitinyl hydrolase 1</fullName>
        <ecNumber evidence="2">3.4.19.12</ecNumber>
    </recommendedName>
</protein>
<comment type="catalytic activity">
    <reaction evidence="1">
        <text>Thiol-dependent hydrolysis of ester, thioester, amide, peptide and isopeptide bonds formed by the C-terminal Gly of ubiquitin (a 76-residue protein attached to proteins as an intracellular targeting signal).</text>
        <dbReference type="EC" id="3.4.19.12"/>
    </reaction>
</comment>
<name>A0A4U0TKY8_9PEZI</name>
<dbReference type="InterPro" id="IPR001394">
    <property type="entry name" value="Peptidase_C19_UCH"/>
</dbReference>
<dbReference type="SUPFAM" id="SSF54001">
    <property type="entry name" value="Cysteine proteinases"/>
    <property type="match status" value="1"/>
</dbReference>
<keyword evidence="5" id="KW-0378">Hydrolase</keyword>
<dbReference type="GO" id="GO:0061136">
    <property type="term" value="P:regulation of proteasomal protein catabolic process"/>
    <property type="evidence" value="ECO:0007669"/>
    <property type="project" value="TreeGrafter"/>
</dbReference>
<dbReference type="InterPro" id="IPR044635">
    <property type="entry name" value="UBP14-like"/>
</dbReference>
<feature type="region of interest" description="Disordered" evidence="8">
    <location>
        <begin position="34"/>
        <end position="73"/>
    </location>
</feature>
<evidence type="ECO:0000256" key="5">
    <source>
        <dbReference type="ARBA" id="ARBA00022801"/>
    </source>
</evidence>
<reference evidence="10 11" key="1">
    <citation type="submission" date="2017-03" db="EMBL/GenBank/DDBJ databases">
        <title>Genomes of endolithic fungi from Antarctica.</title>
        <authorList>
            <person name="Coleine C."/>
            <person name="Masonjones S."/>
            <person name="Stajich J.E."/>
        </authorList>
    </citation>
    <scope>NUCLEOTIDE SEQUENCE [LARGE SCALE GENOMIC DNA]</scope>
    <source>
        <strain evidence="10 11">CCFEE 6315</strain>
    </source>
</reference>
<dbReference type="Pfam" id="PF13446">
    <property type="entry name" value="RPT"/>
    <property type="match status" value="2"/>
</dbReference>
<dbReference type="PROSITE" id="PS50235">
    <property type="entry name" value="USP_3"/>
    <property type="match status" value="1"/>
</dbReference>